<dbReference type="PRINTS" id="PR00100">
    <property type="entry name" value="AOTCASE"/>
</dbReference>
<dbReference type="GO" id="GO:0016597">
    <property type="term" value="F:amino acid binding"/>
    <property type="evidence" value="ECO:0007669"/>
    <property type="project" value="InterPro"/>
</dbReference>
<dbReference type="GO" id="GO:0019240">
    <property type="term" value="P:citrulline biosynthetic process"/>
    <property type="evidence" value="ECO:0007669"/>
    <property type="project" value="TreeGrafter"/>
</dbReference>
<dbReference type="Gene3D" id="3.40.50.1370">
    <property type="entry name" value="Aspartate/ornithine carbamoyltransferase"/>
    <property type="match status" value="1"/>
</dbReference>
<evidence type="ECO:0000259" key="2">
    <source>
        <dbReference type="Pfam" id="PF00185"/>
    </source>
</evidence>
<name>T1C4S6_9ZZZZ</name>
<protein>
    <submittedName>
        <fullName evidence="3">Ornithine carbamoyltransferase</fullName>
        <ecNumber evidence="3">2.1.3.-</ecNumber>
    </submittedName>
</protein>
<dbReference type="AlphaFoldDB" id="T1C4S6"/>
<dbReference type="EMBL" id="AUZZ01002484">
    <property type="protein sequence ID" value="EQD60319.1"/>
    <property type="molecule type" value="Genomic_DNA"/>
</dbReference>
<dbReference type="Pfam" id="PF00185">
    <property type="entry name" value="OTCace"/>
    <property type="match status" value="1"/>
</dbReference>
<sequence length="176" mass="19073">MISDFLTIKESKGKPEGLKMAYIGDGNNVANSLMLSCALTGMDLSVASPNGYKPSKDYVSKASVLSKSTGSRMEVVTKPADAARDADILYTDVWISMGEEKEAARRMRAFKTYQINKGLLGYAKRNAIVMHCLPAHRGLEITDDVLEGKQSVAWAQGVNKIYGAASALSFITKQKS</sequence>
<dbReference type="FunFam" id="3.40.50.1370:FF:000008">
    <property type="entry name" value="Ornithine carbamoyltransferase"/>
    <property type="match status" value="1"/>
</dbReference>
<dbReference type="InterPro" id="IPR006130">
    <property type="entry name" value="Asp/Orn_carbamoylTrfase"/>
</dbReference>
<reference evidence="3" key="2">
    <citation type="journal article" date="2014" name="ISME J.">
        <title>Microbial stratification in low pH oxic and suboxic macroscopic growths along an acid mine drainage.</title>
        <authorList>
            <person name="Mendez-Garcia C."/>
            <person name="Mesa V."/>
            <person name="Sprenger R.R."/>
            <person name="Richter M."/>
            <person name="Diez M.S."/>
            <person name="Solano J."/>
            <person name="Bargiela R."/>
            <person name="Golyshina O.V."/>
            <person name="Manteca A."/>
            <person name="Ramos J.L."/>
            <person name="Gallego J.R."/>
            <person name="Llorente I."/>
            <person name="Martins Dos Santos V.A."/>
            <person name="Jensen O.N."/>
            <person name="Pelaez A.I."/>
            <person name="Sanchez J."/>
            <person name="Ferrer M."/>
        </authorList>
    </citation>
    <scope>NUCLEOTIDE SEQUENCE</scope>
</reference>
<dbReference type="GO" id="GO:0042450">
    <property type="term" value="P:L-arginine biosynthetic process via ornithine"/>
    <property type="evidence" value="ECO:0007669"/>
    <property type="project" value="TreeGrafter"/>
</dbReference>
<organism evidence="3">
    <name type="scientific">mine drainage metagenome</name>
    <dbReference type="NCBI Taxonomy" id="410659"/>
    <lineage>
        <taxon>unclassified sequences</taxon>
        <taxon>metagenomes</taxon>
        <taxon>ecological metagenomes</taxon>
    </lineage>
</organism>
<evidence type="ECO:0000256" key="1">
    <source>
        <dbReference type="ARBA" id="ARBA00022679"/>
    </source>
</evidence>
<dbReference type="SUPFAM" id="SSF53671">
    <property type="entry name" value="Aspartate/ornithine carbamoyltransferase"/>
    <property type="match status" value="1"/>
</dbReference>
<feature type="domain" description="Aspartate/ornithine carbamoyltransferase Asp/Orn-binding" evidence="2">
    <location>
        <begin position="16"/>
        <end position="169"/>
    </location>
</feature>
<dbReference type="PANTHER" id="PTHR45753">
    <property type="entry name" value="ORNITHINE CARBAMOYLTRANSFERASE, MITOCHONDRIAL"/>
    <property type="match status" value="1"/>
</dbReference>
<reference evidence="3" key="1">
    <citation type="submission" date="2013-08" db="EMBL/GenBank/DDBJ databases">
        <authorList>
            <person name="Mendez C."/>
            <person name="Richter M."/>
            <person name="Ferrer M."/>
            <person name="Sanchez J."/>
        </authorList>
    </citation>
    <scope>NUCLEOTIDE SEQUENCE</scope>
</reference>
<evidence type="ECO:0000313" key="3">
    <source>
        <dbReference type="EMBL" id="EQD60319.1"/>
    </source>
</evidence>
<dbReference type="EC" id="2.1.3.-" evidence="3"/>
<keyword evidence="1 3" id="KW-0808">Transferase</keyword>
<gene>
    <name evidence="3" type="ORF">B2A_03730</name>
</gene>
<dbReference type="InterPro" id="IPR036901">
    <property type="entry name" value="Asp/Orn_carbamoylTrfase_sf"/>
</dbReference>
<dbReference type="PANTHER" id="PTHR45753:SF3">
    <property type="entry name" value="ORNITHINE TRANSCARBAMYLASE, MITOCHONDRIAL"/>
    <property type="match status" value="1"/>
</dbReference>
<comment type="caution">
    <text evidence="3">The sequence shown here is derived from an EMBL/GenBank/DDBJ whole genome shotgun (WGS) entry which is preliminary data.</text>
</comment>
<proteinExistence type="predicted"/>
<dbReference type="InterPro" id="IPR006131">
    <property type="entry name" value="Asp_carbamoyltransf_Asp/Orn-bd"/>
</dbReference>
<accession>T1C4S6</accession>
<dbReference type="GO" id="GO:0004585">
    <property type="term" value="F:ornithine carbamoyltransferase activity"/>
    <property type="evidence" value="ECO:0007669"/>
    <property type="project" value="TreeGrafter"/>
</dbReference>